<evidence type="ECO:0008006" key="3">
    <source>
        <dbReference type="Google" id="ProtNLM"/>
    </source>
</evidence>
<proteinExistence type="predicted"/>
<organism evidence="1 2">
    <name type="scientific">Rhizophagus irregularis</name>
    <dbReference type="NCBI Taxonomy" id="588596"/>
    <lineage>
        <taxon>Eukaryota</taxon>
        <taxon>Fungi</taxon>
        <taxon>Fungi incertae sedis</taxon>
        <taxon>Mucoromycota</taxon>
        <taxon>Glomeromycotina</taxon>
        <taxon>Glomeromycetes</taxon>
        <taxon>Glomerales</taxon>
        <taxon>Glomeraceae</taxon>
        <taxon>Rhizophagus</taxon>
    </lineage>
</organism>
<name>A0A2N0ND18_9GLOM</name>
<dbReference type="EMBL" id="LLXJ01010952">
    <property type="protein sequence ID" value="PKB92470.1"/>
    <property type="molecule type" value="Genomic_DNA"/>
</dbReference>
<dbReference type="InterPro" id="IPR036397">
    <property type="entry name" value="RNaseH_sf"/>
</dbReference>
<comment type="caution">
    <text evidence="1">The sequence shown here is derived from an EMBL/GenBank/DDBJ whole genome shotgun (WGS) entry which is preliminary data.</text>
</comment>
<dbReference type="Gene3D" id="3.30.420.10">
    <property type="entry name" value="Ribonuclease H-like superfamily/Ribonuclease H"/>
    <property type="match status" value="1"/>
</dbReference>
<sequence>MTPKRLQKLNNILLWQAIRYIVQSLNLMVKLNKVQAHSENIYNDMADYSLAKEGYLKFNDEFIIDQNICKTSKKIINFSNFERQMSHCSLYNKKTS</sequence>
<evidence type="ECO:0000313" key="2">
    <source>
        <dbReference type="Proteomes" id="UP000232722"/>
    </source>
</evidence>
<reference evidence="1 2" key="2">
    <citation type="submission" date="2017-09" db="EMBL/GenBank/DDBJ databases">
        <title>Extensive intraspecific genome diversity in a model arbuscular mycorrhizal fungus.</title>
        <authorList>
            <person name="Chen E.C."/>
            <person name="Morin E."/>
            <person name="Beaudet D."/>
            <person name="Noel J."/>
            <person name="Ndikumana S."/>
            <person name="Charron P."/>
            <person name="St-Onge C."/>
            <person name="Giorgi J."/>
            <person name="Grigoriev I.V."/>
            <person name="Roux C."/>
            <person name="Martin F.M."/>
            <person name="Corradi N."/>
        </authorList>
    </citation>
    <scope>NUCLEOTIDE SEQUENCE [LARGE SCALE GENOMIC DNA]</scope>
    <source>
        <strain evidence="1 2">A5</strain>
    </source>
</reference>
<accession>A0A2N0ND18</accession>
<reference evidence="1 2" key="1">
    <citation type="submission" date="2016-04" db="EMBL/GenBank/DDBJ databases">
        <title>Genome analyses suggest a sexual origin of heterokaryosis in a supposedly ancient asexual fungus.</title>
        <authorList>
            <person name="Ropars J."/>
            <person name="Sedzielewska K."/>
            <person name="Noel J."/>
            <person name="Charron P."/>
            <person name="Farinelli L."/>
            <person name="Marton T."/>
            <person name="Kruger M."/>
            <person name="Pelin A."/>
            <person name="Brachmann A."/>
            <person name="Corradi N."/>
        </authorList>
    </citation>
    <scope>NUCLEOTIDE SEQUENCE [LARGE SCALE GENOMIC DNA]</scope>
    <source>
        <strain evidence="1 2">A5</strain>
    </source>
</reference>
<dbReference type="AlphaFoldDB" id="A0A2N0ND18"/>
<gene>
    <name evidence="1" type="ORF">RhiirA5_444558</name>
</gene>
<dbReference type="GO" id="GO:0003676">
    <property type="term" value="F:nucleic acid binding"/>
    <property type="evidence" value="ECO:0007669"/>
    <property type="project" value="InterPro"/>
</dbReference>
<evidence type="ECO:0000313" key="1">
    <source>
        <dbReference type="EMBL" id="PKB92470.1"/>
    </source>
</evidence>
<dbReference type="Proteomes" id="UP000232722">
    <property type="component" value="Unassembled WGS sequence"/>
</dbReference>
<protein>
    <recommendedName>
        <fullName evidence="3">RNase H type-1 domain-containing protein</fullName>
    </recommendedName>
</protein>